<sequence>MARCFGYQPPESYLKLVEEMRSHGKRDIEKWMKRKSRREAKEAEKITSKRMKHSHHESKEEGEISDVTEEEEEEEEEAAEKLKSNRTKHSHHESKEEKEEGEISVVTEEEKEEGEISDVTEEHGPPESPCSSSDSVNPRKSFTRIESSKKKKKKETSRHELYEALTTGWTPPPLKMSGPEDLGWLSGSRKTDGVGCQTRRSEVQRNNVLVYALPYTVPI</sequence>
<accession>A0AAV0LNM4</accession>
<comment type="caution">
    <text evidence="2">The sequence shown here is derived from an EMBL/GenBank/DDBJ whole genome shotgun (WGS) entry which is preliminary data.</text>
</comment>
<evidence type="ECO:0000313" key="3">
    <source>
        <dbReference type="Proteomes" id="UP001154282"/>
    </source>
</evidence>
<keyword evidence="3" id="KW-1185">Reference proteome</keyword>
<reference evidence="2" key="1">
    <citation type="submission" date="2022-08" db="EMBL/GenBank/DDBJ databases">
        <authorList>
            <person name="Gutierrez-Valencia J."/>
        </authorList>
    </citation>
    <scope>NUCLEOTIDE SEQUENCE</scope>
</reference>
<organism evidence="2 3">
    <name type="scientific">Linum tenue</name>
    <dbReference type="NCBI Taxonomy" id="586396"/>
    <lineage>
        <taxon>Eukaryota</taxon>
        <taxon>Viridiplantae</taxon>
        <taxon>Streptophyta</taxon>
        <taxon>Embryophyta</taxon>
        <taxon>Tracheophyta</taxon>
        <taxon>Spermatophyta</taxon>
        <taxon>Magnoliopsida</taxon>
        <taxon>eudicotyledons</taxon>
        <taxon>Gunneridae</taxon>
        <taxon>Pentapetalae</taxon>
        <taxon>rosids</taxon>
        <taxon>fabids</taxon>
        <taxon>Malpighiales</taxon>
        <taxon>Linaceae</taxon>
        <taxon>Linum</taxon>
    </lineage>
</organism>
<protein>
    <submittedName>
        <fullName evidence="2">Uncharacterized protein</fullName>
    </submittedName>
</protein>
<feature type="compositionally biased region" description="Polar residues" evidence="1">
    <location>
        <begin position="129"/>
        <end position="140"/>
    </location>
</feature>
<feature type="compositionally biased region" description="Basic and acidic residues" evidence="1">
    <location>
        <begin position="22"/>
        <end position="31"/>
    </location>
</feature>
<proteinExistence type="predicted"/>
<dbReference type="EMBL" id="CAMGYJ010000006">
    <property type="protein sequence ID" value="CAI0435150.1"/>
    <property type="molecule type" value="Genomic_DNA"/>
</dbReference>
<gene>
    <name evidence="2" type="ORF">LITE_LOCUS24585</name>
</gene>
<feature type="compositionally biased region" description="Acidic residues" evidence="1">
    <location>
        <begin position="63"/>
        <end position="78"/>
    </location>
</feature>
<dbReference type="AlphaFoldDB" id="A0AAV0LNM4"/>
<evidence type="ECO:0000313" key="2">
    <source>
        <dbReference type="EMBL" id="CAI0435150.1"/>
    </source>
</evidence>
<name>A0AAV0LNM4_9ROSI</name>
<dbReference type="Proteomes" id="UP001154282">
    <property type="component" value="Unassembled WGS sequence"/>
</dbReference>
<feature type="compositionally biased region" description="Acidic residues" evidence="1">
    <location>
        <begin position="99"/>
        <end position="119"/>
    </location>
</feature>
<feature type="region of interest" description="Disordered" evidence="1">
    <location>
        <begin position="22"/>
        <end position="199"/>
    </location>
</feature>
<evidence type="ECO:0000256" key="1">
    <source>
        <dbReference type="SAM" id="MobiDB-lite"/>
    </source>
</evidence>